<name>G0IZ50_CYCMS</name>
<dbReference type="eggNOG" id="COG3518">
    <property type="taxonomic scope" value="Bacteria"/>
</dbReference>
<dbReference type="HOGENOM" id="CLU_348115_0_0_10"/>
<evidence type="ECO:0008006" key="4">
    <source>
        <dbReference type="Google" id="ProtNLM"/>
    </source>
</evidence>
<dbReference type="SUPFAM" id="SSF55545">
    <property type="entry name" value="beta-N-acetylhexosaminidase-like domain"/>
    <property type="match status" value="1"/>
</dbReference>
<keyword evidence="1" id="KW-0378">Hydrolase</keyword>
<dbReference type="AlphaFoldDB" id="G0IZ50"/>
<dbReference type="EMBL" id="CP002955">
    <property type="protein sequence ID" value="AEL23829.1"/>
    <property type="molecule type" value="Genomic_DNA"/>
</dbReference>
<dbReference type="GO" id="GO:0005975">
    <property type="term" value="P:carbohydrate metabolic process"/>
    <property type="evidence" value="ECO:0007669"/>
    <property type="project" value="UniProtKB-ARBA"/>
</dbReference>
<dbReference type="PROSITE" id="PS51257">
    <property type="entry name" value="PROKAR_LIPOPROTEIN"/>
    <property type="match status" value="1"/>
</dbReference>
<dbReference type="STRING" id="880070.Cycma_0044"/>
<organism evidence="2 3">
    <name type="scientific">Cyclobacterium marinum (strain ATCC 25205 / DSM 745 / LMG 13164 / NCIMB 1802)</name>
    <name type="common">Flectobacillus marinus</name>
    <dbReference type="NCBI Taxonomy" id="880070"/>
    <lineage>
        <taxon>Bacteria</taxon>
        <taxon>Pseudomonadati</taxon>
        <taxon>Bacteroidota</taxon>
        <taxon>Cytophagia</taxon>
        <taxon>Cytophagales</taxon>
        <taxon>Cyclobacteriaceae</taxon>
        <taxon>Cyclobacterium</taxon>
    </lineage>
</organism>
<dbReference type="KEGG" id="cmr:Cycma_0044"/>
<dbReference type="RefSeq" id="WP_014018128.1">
    <property type="nucleotide sequence ID" value="NC_015914.1"/>
</dbReference>
<evidence type="ECO:0000256" key="1">
    <source>
        <dbReference type="ARBA" id="ARBA00022801"/>
    </source>
</evidence>
<protein>
    <recommendedName>
        <fullName evidence="4">Alpha glucuronidase N-terminal domain-containing protein</fullName>
    </recommendedName>
</protein>
<dbReference type="Gene3D" id="3.30.379.10">
    <property type="entry name" value="Chitobiase/beta-hexosaminidase domain 2-like"/>
    <property type="match status" value="1"/>
</dbReference>
<sequence>MKTITKFWAVTIALIALISCVNEDQEKLDLSKANILISPQIKSPIQQTAGEVLVEEIEKRTALHLRVSDKWESNTTIAIALENDNELFGKTPPSKSNSIPEDLKAEGYHIFHERDGNQNIIWILGSDTRGILFGVGKLLRLANMKDGEITINSSINISEAPEYPLRGHQFGYRNTANSWDAWTVEQFDQHFREQVLFGANSFENIPFQKVNSSPHFKVNPQLMEVELSKICEKYDAEYWVWTPAPHDLTIENAHQEGLDEQEAFYAKCPRLDGVFVPGGDPGENHPAQLIPYLNDLSAILKKYHPEAGIWVSLQGFNKEKVDYFFDYLEQHNPDWLKGLVYGPSSPPIALERKLLPKKYLHRFYPDITHTVRCQYPVDNWDQAFALTLGREPCNPQPLMYTDLFVRDSQFTDGFITYSDGTHDDVNKVLWSQLGVNPQKDPKEIIMEYSRFFFGEEVAEEATEGIFALEKNWDGPIISNDAIKKTLELWKRLEVDNPQLAENWRWQQLVMRAYYDAYIKDRLVFEKGLEAEAYKILAQAETIGADEAMHDALQQLKKATIEMVSQDLKEKVFVYGEKLFQSIGAQLSVEKYRARSAERGAILDFIDYPLNNRWWLEDEFEKVKELDSEEEKLARLDFIRTYDSPGEGSFYDNISSADAEHVTSKTDDAIDFLWENDGLSRKRLSTQLFQFTPTLEYHDLDPNTNYLIRVSGFGEALLRANDLRLVPTKYEKGFEEFKEFPLPKDIIKDGTLKLSFDKPDEEHLNWRKQSRVTDVWLIKR</sequence>
<gene>
    <name evidence="2" type="ordered locus">Cycma_0044</name>
</gene>
<accession>G0IZ50</accession>
<proteinExistence type="predicted"/>
<keyword evidence="3" id="KW-1185">Reference proteome</keyword>
<evidence type="ECO:0000313" key="2">
    <source>
        <dbReference type="EMBL" id="AEL23829.1"/>
    </source>
</evidence>
<dbReference type="InterPro" id="IPR029018">
    <property type="entry name" value="Hex-like_dom2"/>
</dbReference>
<dbReference type="GO" id="GO:0016787">
    <property type="term" value="F:hydrolase activity"/>
    <property type="evidence" value="ECO:0007669"/>
    <property type="project" value="UniProtKB-KW"/>
</dbReference>
<evidence type="ECO:0000313" key="3">
    <source>
        <dbReference type="Proteomes" id="UP000001635"/>
    </source>
</evidence>
<reference evidence="3" key="1">
    <citation type="submission" date="2011-07" db="EMBL/GenBank/DDBJ databases">
        <title>The complete genome of Cyclobacterium marinum DSM 745.</title>
        <authorList>
            <person name="Lucas S."/>
            <person name="Han J."/>
            <person name="Lapidus A."/>
            <person name="Bruce D."/>
            <person name="Goodwin L."/>
            <person name="Pitluck S."/>
            <person name="Peters L."/>
            <person name="Kyrpides N."/>
            <person name="Mavromatis K."/>
            <person name="Ivanova N."/>
            <person name="Ovchinnikova G."/>
            <person name="Chertkov O."/>
            <person name="Detter J.C."/>
            <person name="Tapia R."/>
            <person name="Han C."/>
            <person name="Land M."/>
            <person name="Hauser L."/>
            <person name="Markowitz V."/>
            <person name="Cheng J.-F."/>
            <person name="Hugenholtz P."/>
            <person name="Woyke T."/>
            <person name="Wu D."/>
            <person name="Tindall B."/>
            <person name="Schuetze A."/>
            <person name="Brambilla E."/>
            <person name="Klenk H.-P."/>
            <person name="Eisen J.A."/>
        </authorList>
    </citation>
    <scope>NUCLEOTIDE SEQUENCE [LARGE SCALE GENOMIC DNA]</scope>
    <source>
        <strain evidence="3">ATCC 25205 / DSM 745 / LMG 13164 / NCIMB 1802</strain>
    </source>
</reference>
<dbReference type="Proteomes" id="UP000001635">
    <property type="component" value="Chromosome"/>
</dbReference>